<keyword evidence="1" id="KW-0812">Transmembrane</keyword>
<dbReference type="Proteomes" id="UP000762676">
    <property type="component" value="Unassembled WGS sequence"/>
</dbReference>
<feature type="transmembrane region" description="Helical" evidence="1">
    <location>
        <begin position="86"/>
        <end position="106"/>
    </location>
</feature>
<comment type="caution">
    <text evidence="2">The sequence shown here is derived from an EMBL/GenBank/DDBJ whole genome shotgun (WGS) entry which is preliminary data.</text>
</comment>
<keyword evidence="3" id="KW-1185">Reference proteome</keyword>
<protein>
    <submittedName>
        <fullName evidence="2">Uncharacterized protein</fullName>
    </submittedName>
</protein>
<keyword evidence="1" id="KW-0472">Membrane</keyword>
<keyword evidence="1" id="KW-1133">Transmembrane helix</keyword>
<accession>A0AAV4HL17</accession>
<reference evidence="2 3" key="1">
    <citation type="journal article" date="2021" name="Elife">
        <title>Chloroplast acquisition without the gene transfer in kleptoplastic sea slugs, Plakobranchus ocellatus.</title>
        <authorList>
            <person name="Maeda T."/>
            <person name="Takahashi S."/>
            <person name="Yoshida T."/>
            <person name="Shimamura S."/>
            <person name="Takaki Y."/>
            <person name="Nagai Y."/>
            <person name="Toyoda A."/>
            <person name="Suzuki Y."/>
            <person name="Arimoto A."/>
            <person name="Ishii H."/>
            <person name="Satoh N."/>
            <person name="Nishiyama T."/>
            <person name="Hasebe M."/>
            <person name="Maruyama T."/>
            <person name="Minagawa J."/>
            <person name="Obokata J."/>
            <person name="Shigenobu S."/>
        </authorList>
    </citation>
    <scope>NUCLEOTIDE SEQUENCE [LARGE SCALE GENOMIC DNA]</scope>
</reference>
<name>A0AAV4HL17_9GAST</name>
<evidence type="ECO:0000313" key="2">
    <source>
        <dbReference type="EMBL" id="GFR98080.1"/>
    </source>
</evidence>
<proteinExistence type="predicted"/>
<gene>
    <name evidence="2" type="ORF">ElyMa_001009500</name>
</gene>
<organism evidence="2 3">
    <name type="scientific">Elysia marginata</name>
    <dbReference type="NCBI Taxonomy" id="1093978"/>
    <lineage>
        <taxon>Eukaryota</taxon>
        <taxon>Metazoa</taxon>
        <taxon>Spiralia</taxon>
        <taxon>Lophotrochozoa</taxon>
        <taxon>Mollusca</taxon>
        <taxon>Gastropoda</taxon>
        <taxon>Heterobranchia</taxon>
        <taxon>Euthyneura</taxon>
        <taxon>Panpulmonata</taxon>
        <taxon>Sacoglossa</taxon>
        <taxon>Placobranchoidea</taxon>
        <taxon>Plakobranchidae</taxon>
        <taxon>Elysia</taxon>
    </lineage>
</organism>
<sequence length="113" mass="12815">MSEMKKMCVNSLSQGLNVNLPKAGPKPLRPLGLKAERLPLDFDATKIRLWSSTAECSLKTLHLSPQQANTHQSKFNSYFRALQHGCLLGAQILTFYKFLALPIAMYPSYRWMD</sequence>
<evidence type="ECO:0000256" key="1">
    <source>
        <dbReference type="SAM" id="Phobius"/>
    </source>
</evidence>
<dbReference type="AlphaFoldDB" id="A0AAV4HL17"/>
<evidence type="ECO:0000313" key="3">
    <source>
        <dbReference type="Proteomes" id="UP000762676"/>
    </source>
</evidence>
<dbReference type="EMBL" id="BMAT01002054">
    <property type="protein sequence ID" value="GFR98080.1"/>
    <property type="molecule type" value="Genomic_DNA"/>
</dbReference>